<feature type="domain" description="NAD(P)-binding" evidence="2">
    <location>
        <begin position="50"/>
        <end position="168"/>
    </location>
</feature>
<evidence type="ECO:0000313" key="4">
    <source>
        <dbReference type="Proteomes" id="UP000789831"/>
    </source>
</evidence>
<protein>
    <submittedName>
        <fullName evidence="3">2673_t:CDS:1</fullName>
    </submittedName>
</protein>
<dbReference type="OrthoDB" id="10254221at2759"/>
<evidence type="ECO:0000259" key="2">
    <source>
        <dbReference type="Pfam" id="PF13460"/>
    </source>
</evidence>
<dbReference type="InterPro" id="IPR016040">
    <property type="entry name" value="NAD(P)-bd_dom"/>
</dbReference>
<evidence type="ECO:0000256" key="1">
    <source>
        <dbReference type="SAM" id="MobiDB-lite"/>
    </source>
</evidence>
<dbReference type="EMBL" id="CAJVPL010001641">
    <property type="protein sequence ID" value="CAG8580953.1"/>
    <property type="molecule type" value="Genomic_DNA"/>
</dbReference>
<dbReference type="Pfam" id="PF13460">
    <property type="entry name" value="NAD_binding_10"/>
    <property type="match status" value="1"/>
</dbReference>
<reference evidence="3" key="1">
    <citation type="submission" date="2021-06" db="EMBL/GenBank/DDBJ databases">
        <authorList>
            <person name="Kallberg Y."/>
            <person name="Tangrot J."/>
            <person name="Rosling A."/>
        </authorList>
    </citation>
    <scope>NUCLEOTIDE SEQUENCE</scope>
    <source>
        <strain evidence="3">MT106</strain>
    </source>
</reference>
<feature type="region of interest" description="Disordered" evidence="1">
    <location>
        <begin position="347"/>
        <end position="375"/>
    </location>
</feature>
<keyword evidence="4" id="KW-1185">Reference proteome</keyword>
<name>A0A9N9G529_9GLOM</name>
<dbReference type="Gene3D" id="3.40.50.720">
    <property type="entry name" value="NAD(P)-binding Rossmann-like Domain"/>
    <property type="match status" value="1"/>
</dbReference>
<organism evidence="3 4">
    <name type="scientific">Ambispora gerdemannii</name>
    <dbReference type="NCBI Taxonomy" id="144530"/>
    <lineage>
        <taxon>Eukaryota</taxon>
        <taxon>Fungi</taxon>
        <taxon>Fungi incertae sedis</taxon>
        <taxon>Mucoromycota</taxon>
        <taxon>Glomeromycotina</taxon>
        <taxon>Glomeromycetes</taxon>
        <taxon>Archaeosporales</taxon>
        <taxon>Ambisporaceae</taxon>
        <taxon>Ambispora</taxon>
    </lineage>
</organism>
<dbReference type="InterPro" id="IPR051604">
    <property type="entry name" value="Ergot_Alk_Oxidoreductase"/>
</dbReference>
<dbReference type="Proteomes" id="UP000789831">
    <property type="component" value="Unassembled WGS sequence"/>
</dbReference>
<accession>A0A9N9G529</accession>
<gene>
    <name evidence="3" type="ORF">AGERDE_LOCUS8118</name>
</gene>
<dbReference type="AlphaFoldDB" id="A0A9N9G529"/>
<dbReference type="PANTHER" id="PTHR43162">
    <property type="match status" value="1"/>
</dbReference>
<dbReference type="SUPFAM" id="SSF51735">
    <property type="entry name" value="NAD(P)-binding Rossmann-fold domains"/>
    <property type="match status" value="1"/>
</dbReference>
<dbReference type="InterPro" id="IPR036291">
    <property type="entry name" value="NAD(P)-bd_dom_sf"/>
</dbReference>
<sequence>MKFLPNLIKTPTLEESDDDEYYGTIAVSAGDRWFGYVLAWSLLELQGDHKKYNVRVISRVHNNLTDDLHKKGAEIVSIDYGRSETLETALGHVGWLVFVSEMAPDRVKLARALTDAAKKVDVSNIITISMLGAGDSKAQSLVDFRDIERAVESSARNWVTLRNSFLNQRFFHFERRIKENSMLTISVNADSRWAPIDLDDLVSALSFLAIDDNGLLRPGLEDKHQRRIYTLTGPELVSGPIVANEINLAIKSPHAVKFSEVTREDLEDYLLGKDKGSKERNKDLFRGLEQRKTRHFNYPKPAPLNPAEVTAILDFFDYVKSGRAGYLSGDVKAITNEEPKRMTYFFRDNSDSFRPNPKRNNYRQSQRGYDDDEYERRQEYYEDDGYLRRERVRDRKFRSKF</sequence>
<proteinExistence type="predicted"/>
<evidence type="ECO:0000313" key="3">
    <source>
        <dbReference type="EMBL" id="CAG8580953.1"/>
    </source>
</evidence>
<dbReference type="PANTHER" id="PTHR43162:SF1">
    <property type="entry name" value="PRESTALK A DIFFERENTIATION PROTEIN A"/>
    <property type="match status" value="1"/>
</dbReference>
<comment type="caution">
    <text evidence="3">The sequence shown here is derived from an EMBL/GenBank/DDBJ whole genome shotgun (WGS) entry which is preliminary data.</text>
</comment>